<dbReference type="InterPro" id="IPR001789">
    <property type="entry name" value="Sig_transdc_resp-reg_receiver"/>
</dbReference>
<feature type="modified residue" description="4-aspartylphosphate" evidence="2">
    <location>
        <position position="78"/>
    </location>
</feature>
<name>A0AAX1UQX9_CERSP</name>
<dbReference type="PANTHER" id="PTHR44591:SF3">
    <property type="entry name" value="RESPONSE REGULATORY DOMAIN-CONTAINING PROTEIN"/>
    <property type="match status" value="1"/>
</dbReference>
<gene>
    <name evidence="4" type="ORF">D1114_00695</name>
</gene>
<sequence length="233" mass="24947">MPHLHLLPDPMPSFVPRPLRGPLPLAGLTVLAVEDSHFAAEAMRLLCHRSGAKLRRADDMETARRHLDRYCPDAAIVDLGLPDGAGEMLIAEMATRPGLVILAASGDPSRREAALEAGAHAFLEKPLDSLALFQQVLLDHLPGRPRLAEDETLPPPDPFSLREDLTRAAELAATLLPGTARARYLAGFVAGVARSSGDKALEQAARHAPDCPDALDLLRRLIAVRLAAAAPAF</sequence>
<dbReference type="PANTHER" id="PTHR44591">
    <property type="entry name" value="STRESS RESPONSE REGULATOR PROTEIN 1"/>
    <property type="match status" value="1"/>
</dbReference>
<organism evidence="4 5">
    <name type="scientific">Cereibacter sphaeroides</name>
    <name type="common">Rhodobacter sphaeroides</name>
    <dbReference type="NCBI Taxonomy" id="1063"/>
    <lineage>
        <taxon>Bacteria</taxon>
        <taxon>Pseudomonadati</taxon>
        <taxon>Pseudomonadota</taxon>
        <taxon>Alphaproteobacteria</taxon>
        <taxon>Rhodobacterales</taxon>
        <taxon>Paracoccaceae</taxon>
        <taxon>Cereibacter</taxon>
    </lineage>
</organism>
<dbReference type="InterPro" id="IPR011006">
    <property type="entry name" value="CheY-like_superfamily"/>
</dbReference>
<protein>
    <submittedName>
        <fullName evidence="4">Response regulator</fullName>
    </submittedName>
</protein>
<evidence type="ECO:0000313" key="5">
    <source>
        <dbReference type="Proteomes" id="UP000266305"/>
    </source>
</evidence>
<dbReference type="EMBL" id="QWGP01000001">
    <property type="protein sequence ID" value="RHZ98636.1"/>
    <property type="molecule type" value="Genomic_DNA"/>
</dbReference>
<dbReference type="Proteomes" id="UP000266305">
    <property type="component" value="Unassembled WGS sequence"/>
</dbReference>
<proteinExistence type="predicted"/>
<dbReference type="AlphaFoldDB" id="A0AAX1UQX9"/>
<evidence type="ECO:0000259" key="3">
    <source>
        <dbReference type="PROSITE" id="PS50110"/>
    </source>
</evidence>
<dbReference type="SUPFAM" id="SSF52172">
    <property type="entry name" value="CheY-like"/>
    <property type="match status" value="1"/>
</dbReference>
<dbReference type="InterPro" id="IPR050595">
    <property type="entry name" value="Bact_response_regulator"/>
</dbReference>
<evidence type="ECO:0000256" key="2">
    <source>
        <dbReference type="PROSITE-ProRule" id="PRU00169"/>
    </source>
</evidence>
<dbReference type="PROSITE" id="PS50110">
    <property type="entry name" value="RESPONSE_REGULATORY"/>
    <property type="match status" value="1"/>
</dbReference>
<dbReference type="Gene3D" id="3.40.50.2300">
    <property type="match status" value="1"/>
</dbReference>
<evidence type="ECO:0000313" key="4">
    <source>
        <dbReference type="EMBL" id="RHZ98636.1"/>
    </source>
</evidence>
<dbReference type="GeneID" id="67447566"/>
<dbReference type="CDD" id="cd00156">
    <property type="entry name" value="REC"/>
    <property type="match status" value="1"/>
</dbReference>
<dbReference type="GO" id="GO:0000160">
    <property type="term" value="P:phosphorelay signal transduction system"/>
    <property type="evidence" value="ECO:0007669"/>
    <property type="project" value="InterPro"/>
</dbReference>
<evidence type="ECO:0000256" key="1">
    <source>
        <dbReference type="ARBA" id="ARBA00022553"/>
    </source>
</evidence>
<feature type="domain" description="Response regulatory" evidence="3">
    <location>
        <begin position="29"/>
        <end position="140"/>
    </location>
</feature>
<keyword evidence="1 2" id="KW-0597">Phosphoprotein</keyword>
<dbReference type="SMART" id="SM00448">
    <property type="entry name" value="REC"/>
    <property type="match status" value="1"/>
</dbReference>
<dbReference type="RefSeq" id="WP_011841691.1">
    <property type="nucleotide sequence ID" value="NZ_QWGP01000001.1"/>
</dbReference>
<dbReference type="Pfam" id="PF00072">
    <property type="entry name" value="Response_reg"/>
    <property type="match status" value="1"/>
</dbReference>
<reference evidence="4 5" key="1">
    <citation type="submission" date="2018-08" db="EMBL/GenBank/DDBJ databases">
        <title>Draft genome sequence of Rhodobacter sphaeroides FY.</title>
        <authorList>
            <person name="Rayyan A."/>
            <person name="Meyer T.E."/>
            <person name="Kyndt J.A."/>
        </authorList>
    </citation>
    <scope>NUCLEOTIDE SEQUENCE [LARGE SCALE GENOMIC DNA]</scope>
    <source>
        <strain evidence="4 5">FY</strain>
    </source>
</reference>
<comment type="caution">
    <text evidence="4">The sequence shown here is derived from an EMBL/GenBank/DDBJ whole genome shotgun (WGS) entry which is preliminary data.</text>
</comment>
<accession>A0AAX1UQX9</accession>